<evidence type="ECO:0000313" key="3">
    <source>
        <dbReference type="EMBL" id="KAF5852016.1"/>
    </source>
</evidence>
<proteinExistence type="predicted"/>
<dbReference type="EMBL" id="WNKQ01000004">
    <property type="protein sequence ID" value="KAF5852016.1"/>
    <property type="molecule type" value="Genomic_DNA"/>
</dbReference>
<keyword evidence="1" id="KW-0175">Coiled coil</keyword>
<dbReference type="Proteomes" id="UP000624244">
    <property type="component" value="Unassembled WGS sequence"/>
</dbReference>
<feature type="coiled-coil region" evidence="1">
    <location>
        <begin position="169"/>
        <end position="259"/>
    </location>
</feature>
<gene>
    <name evidence="3" type="ORF">GGP41_000758</name>
</gene>
<feature type="compositionally biased region" description="Basic and acidic residues" evidence="2">
    <location>
        <begin position="9"/>
        <end position="19"/>
    </location>
</feature>
<reference evidence="3" key="1">
    <citation type="submission" date="2019-11" db="EMBL/GenBank/DDBJ databases">
        <title>Bipolaris sorokiniana Genome sequencing.</title>
        <authorList>
            <person name="Wang H."/>
        </authorList>
    </citation>
    <scope>NUCLEOTIDE SEQUENCE</scope>
</reference>
<sequence>MTSTGASDGKNDTENHPEPSNEAIKQPTLTEKKQSLSWIGMNELQLEIQRLKSDIDTRNAYTRSLERDNAKAASVVLENEVLRKKVDELIKNLESKDTELYMLRSALASSAKTAEEAAHMRVQMEAFPIISLGLAFSMINLLLESSKHEAQADDITRTQASVNGLQIKLTAEENINKQLTTELAESEEKIKNITGVAETLRSQNKSIESKVKGLQNKVEGLEKVRDWHYKDYTQALQLCNTLKQESAMLKEEKRALAEKFASQLRDLGGFVTDLDLVAEEIRIYVCPHNNLRGIHYATAKETQIKKVWRVAGEMWKRWENEAKFLKAYETARQNILDHTRAHEVALHRNGDWWREIKAAFDELDRKRHFCTTYT</sequence>
<dbReference type="AlphaFoldDB" id="A0A8H6DXG0"/>
<evidence type="ECO:0000313" key="4">
    <source>
        <dbReference type="Proteomes" id="UP000624244"/>
    </source>
</evidence>
<protein>
    <submittedName>
        <fullName evidence="3">Uncharacterized protein</fullName>
    </submittedName>
</protein>
<accession>A0A8H6DXG0</accession>
<evidence type="ECO:0000256" key="2">
    <source>
        <dbReference type="SAM" id="MobiDB-lite"/>
    </source>
</evidence>
<evidence type="ECO:0000256" key="1">
    <source>
        <dbReference type="SAM" id="Coils"/>
    </source>
</evidence>
<comment type="caution">
    <text evidence="3">The sequence shown here is derived from an EMBL/GenBank/DDBJ whole genome shotgun (WGS) entry which is preliminary data.</text>
</comment>
<feature type="region of interest" description="Disordered" evidence="2">
    <location>
        <begin position="1"/>
        <end position="29"/>
    </location>
</feature>
<organism evidence="3 4">
    <name type="scientific">Cochliobolus sativus</name>
    <name type="common">Common root rot and spot blotch fungus</name>
    <name type="synonym">Bipolaris sorokiniana</name>
    <dbReference type="NCBI Taxonomy" id="45130"/>
    <lineage>
        <taxon>Eukaryota</taxon>
        <taxon>Fungi</taxon>
        <taxon>Dikarya</taxon>
        <taxon>Ascomycota</taxon>
        <taxon>Pezizomycotina</taxon>
        <taxon>Dothideomycetes</taxon>
        <taxon>Pleosporomycetidae</taxon>
        <taxon>Pleosporales</taxon>
        <taxon>Pleosporineae</taxon>
        <taxon>Pleosporaceae</taxon>
        <taxon>Bipolaris</taxon>
    </lineage>
</organism>
<dbReference type="OMA" id="EIRIYVC"/>
<name>A0A8H6DXG0_COCSA</name>